<evidence type="ECO:0000313" key="1">
    <source>
        <dbReference type="EMBL" id="KAL1281155.1"/>
    </source>
</evidence>
<keyword evidence="2" id="KW-1185">Reference proteome</keyword>
<evidence type="ECO:0000313" key="2">
    <source>
        <dbReference type="Proteomes" id="UP001558613"/>
    </source>
</evidence>
<reference evidence="1 2" key="1">
    <citation type="submission" date="2023-09" db="EMBL/GenBank/DDBJ databases">
        <authorList>
            <person name="Wang M."/>
        </authorList>
    </citation>
    <scope>NUCLEOTIDE SEQUENCE [LARGE SCALE GENOMIC DNA]</scope>
    <source>
        <strain evidence="1">GT-2023</strain>
        <tissue evidence="1">Liver</tissue>
    </source>
</reference>
<dbReference type="Proteomes" id="UP001558613">
    <property type="component" value="Unassembled WGS sequence"/>
</dbReference>
<gene>
    <name evidence="1" type="ORF">QQF64_015755</name>
</gene>
<organism evidence="1 2">
    <name type="scientific">Cirrhinus molitorella</name>
    <name type="common">mud carp</name>
    <dbReference type="NCBI Taxonomy" id="172907"/>
    <lineage>
        <taxon>Eukaryota</taxon>
        <taxon>Metazoa</taxon>
        <taxon>Chordata</taxon>
        <taxon>Craniata</taxon>
        <taxon>Vertebrata</taxon>
        <taxon>Euteleostomi</taxon>
        <taxon>Actinopterygii</taxon>
        <taxon>Neopterygii</taxon>
        <taxon>Teleostei</taxon>
        <taxon>Ostariophysi</taxon>
        <taxon>Cypriniformes</taxon>
        <taxon>Cyprinidae</taxon>
        <taxon>Labeoninae</taxon>
        <taxon>Labeonini</taxon>
        <taxon>Cirrhinus</taxon>
    </lineage>
</organism>
<comment type="caution">
    <text evidence="1">The sequence shown here is derived from an EMBL/GenBank/DDBJ whole genome shotgun (WGS) entry which is preliminary data.</text>
</comment>
<sequence>MLLTVISRGQRSGGRVLSAFLRLSADKEPLKGPSPPPGCFPARSAELAPPGLIDFARTYSCSFCTFSIRVSESWST</sequence>
<accession>A0ABR3NXC9</accession>
<name>A0ABR3NXC9_9TELE</name>
<dbReference type="EMBL" id="JAYMGO010000002">
    <property type="protein sequence ID" value="KAL1281155.1"/>
    <property type="molecule type" value="Genomic_DNA"/>
</dbReference>
<proteinExistence type="predicted"/>
<protein>
    <submittedName>
        <fullName evidence="1">Uncharacterized protein</fullName>
    </submittedName>
</protein>